<evidence type="ECO:0000313" key="5">
    <source>
        <dbReference type="Proteomes" id="UP000449678"/>
    </source>
</evidence>
<keyword evidence="2" id="KW-0067">ATP-binding</keyword>
<keyword evidence="1" id="KW-0547">Nucleotide-binding</keyword>
<dbReference type="InterPro" id="IPR050625">
    <property type="entry name" value="ParA/MinD_ATPase"/>
</dbReference>
<reference evidence="4 5" key="1">
    <citation type="submission" date="2019-12" db="EMBL/GenBank/DDBJ databases">
        <title>Novel species isolated from a subtropical stream in China.</title>
        <authorList>
            <person name="Lu H."/>
        </authorList>
    </citation>
    <scope>NUCLEOTIDE SEQUENCE [LARGE SCALE GENOMIC DNA]</scope>
    <source>
        <strain evidence="4 5">FT94W</strain>
    </source>
</reference>
<dbReference type="Pfam" id="PF13614">
    <property type="entry name" value="AAA_31"/>
    <property type="match status" value="1"/>
</dbReference>
<dbReference type="PANTHER" id="PTHR43384">
    <property type="entry name" value="SEPTUM SITE-DETERMINING PROTEIN MIND HOMOLOG, CHLOROPLASTIC-RELATED"/>
    <property type="match status" value="1"/>
</dbReference>
<name>A0ABW9V1Q2_9BURK</name>
<organism evidence="4 5">
    <name type="scientific">Duganella lactea</name>
    <dbReference type="NCBI Taxonomy" id="2692173"/>
    <lineage>
        <taxon>Bacteria</taxon>
        <taxon>Pseudomonadati</taxon>
        <taxon>Pseudomonadota</taxon>
        <taxon>Betaproteobacteria</taxon>
        <taxon>Burkholderiales</taxon>
        <taxon>Oxalobacteraceae</taxon>
        <taxon>Telluria group</taxon>
        <taxon>Duganella</taxon>
    </lineage>
</organism>
<dbReference type="PANTHER" id="PTHR43384:SF6">
    <property type="entry name" value="SEPTUM SITE-DETERMINING PROTEIN MIND HOMOLOG, CHLOROPLASTIC"/>
    <property type="match status" value="1"/>
</dbReference>
<proteinExistence type="predicted"/>
<dbReference type="SUPFAM" id="SSF52172">
    <property type="entry name" value="CheY-like"/>
    <property type="match status" value="1"/>
</dbReference>
<evidence type="ECO:0000259" key="3">
    <source>
        <dbReference type="Pfam" id="PF13614"/>
    </source>
</evidence>
<accession>A0ABW9V1Q2</accession>
<evidence type="ECO:0000256" key="1">
    <source>
        <dbReference type="ARBA" id="ARBA00022741"/>
    </source>
</evidence>
<protein>
    <submittedName>
        <fullName evidence="4">AAA family ATPase</fullName>
    </submittedName>
</protein>
<keyword evidence="5" id="KW-1185">Reference proteome</keyword>
<gene>
    <name evidence="4" type="ORF">GTP38_02170</name>
</gene>
<comment type="caution">
    <text evidence="4">The sequence shown here is derived from an EMBL/GenBank/DDBJ whole genome shotgun (WGS) entry which is preliminary data.</text>
</comment>
<evidence type="ECO:0000256" key="2">
    <source>
        <dbReference type="ARBA" id="ARBA00022840"/>
    </source>
</evidence>
<dbReference type="Gene3D" id="3.40.50.300">
    <property type="entry name" value="P-loop containing nucleotide triphosphate hydrolases"/>
    <property type="match status" value="1"/>
</dbReference>
<dbReference type="SUPFAM" id="SSF52540">
    <property type="entry name" value="P-loop containing nucleoside triphosphate hydrolases"/>
    <property type="match status" value="1"/>
</dbReference>
<dbReference type="Proteomes" id="UP000449678">
    <property type="component" value="Unassembled WGS sequence"/>
</dbReference>
<dbReference type="EMBL" id="WWCO01000001">
    <property type="protein sequence ID" value="MYM33153.1"/>
    <property type="molecule type" value="Genomic_DNA"/>
</dbReference>
<sequence length="390" mass="42516">MKALMISKDSLLHAEIAAQGSARMPAVQLVASRNGLRDAVERPLPETPDLVVLDASDATAEEGELVERLSKQYPSATFMLLTRDPRQDLLIRAMRAGMREVLPLPLVHRAFHEAMDRIEVAAGLSSVREGKVLAFISCKGGSGATFLSTNFGYALAALADKKVLLIDLHGQFGDATLYVSDQKPAMTLSDICAQISRMDGAFLDSCLVHVASNFGVLAAADDPNGTVDMKPEHMDTILRIARQHYDFVVLDVGRQIDAISLRALDQADSIYPVLQLALPDIRDGRRLLDIFRSLGYPNERTRLIVNRYEKGGKLRLMDLEQALGADVVHTVPNDYLSATDSVNQGIPVLQLSRASAVSRSLAELVELVAARRVAESKGLFDRIFGRNDGG</sequence>
<dbReference type="RefSeq" id="WP_160988536.1">
    <property type="nucleotide sequence ID" value="NZ_WWCO01000001.1"/>
</dbReference>
<dbReference type="InterPro" id="IPR025669">
    <property type="entry name" value="AAA_dom"/>
</dbReference>
<evidence type="ECO:0000313" key="4">
    <source>
        <dbReference type="EMBL" id="MYM33153.1"/>
    </source>
</evidence>
<dbReference type="InterPro" id="IPR011006">
    <property type="entry name" value="CheY-like_superfamily"/>
</dbReference>
<dbReference type="Gene3D" id="3.40.50.2300">
    <property type="match status" value="1"/>
</dbReference>
<feature type="domain" description="AAA" evidence="3">
    <location>
        <begin position="131"/>
        <end position="274"/>
    </location>
</feature>
<dbReference type="InterPro" id="IPR027417">
    <property type="entry name" value="P-loop_NTPase"/>
</dbReference>